<dbReference type="RefSeq" id="WP_002698539.1">
    <property type="nucleotide sequence ID" value="NZ_AAWS01000019.1"/>
</dbReference>
<dbReference type="Pfam" id="PF07724">
    <property type="entry name" value="AAA_2"/>
    <property type="match status" value="1"/>
</dbReference>
<protein>
    <submittedName>
        <fullName evidence="6">ATP-dependent Clp protease ATP-binding subunit ClpX</fullName>
    </submittedName>
</protein>
<dbReference type="Gene3D" id="1.10.8.60">
    <property type="match status" value="1"/>
</dbReference>
<evidence type="ECO:0000259" key="5">
    <source>
        <dbReference type="SMART" id="SM01086"/>
    </source>
</evidence>
<dbReference type="Proteomes" id="UP000004095">
    <property type="component" value="Unassembled WGS sequence"/>
</dbReference>
<dbReference type="GO" id="GO:0008233">
    <property type="term" value="F:peptidase activity"/>
    <property type="evidence" value="ECO:0007669"/>
    <property type="project" value="UniProtKB-KW"/>
</dbReference>
<evidence type="ECO:0000259" key="4">
    <source>
        <dbReference type="SMART" id="SM00382"/>
    </source>
</evidence>
<dbReference type="Gene3D" id="3.40.50.300">
    <property type="entry name" value="P-loop containing nucleotide triphosphate hydrolases"/>
    <property type="match status" value="1"/>
</dbReference>
<dbReference type="eggNOG" id="COG1219">
    <property type="taxonomic scope" value="Bacteria"/>
</dbReference>
<dbReference type="GO" id="GO:0005524">
    <property type="term" value="F:ATP binding"/>
    <property type="evidence" value="ECO:0007669"/>
    <property type="project" value="UniProtKB-KW"/>
</dbReference>
<dbReference type="InterPro" id="IPR027417">
    <property type="entry name" value="P-loop_NTPase"/>
</dbReference>
<dbReference type="PANTHER" id="PTHR48102:SF7">
    <property type="entry name" value="ATP-DEPENDENT CLP PROTEASE ATP-BINDING SUBUNIT CLPX-LIKE, MITOCHONDRIAL"/>
    <property type="match status" value="1"/>
</dbReference>
<dbReference type="SUPFAM" id="SSF52540">
    <property type="entry name" value="P-loop containing nucleoside triphosphate hydrolases"/>
    <property type="match status" value="1"/>
</dbReference>
<feature type="domain" description="AAA+ ATPase" evidence="4">
    <location>
        <begin position="68"/>
        <end position="189"/>
    </location>
</feature>
<keyword evidence="3" id="KW-0143">Chaperone</keyword>
<organism evidence="6 7">
    <name type="scientific">Microscilla marina ATCC 23134</name>
    <dbReference type="NCBI Taxonomy" id="313606"/>
    <lineage>
        <taxon>Bacteria</taxon>
        <taxon>Pseudomonadati</taxon>
        <taxon>Bacteroidota</taxon>
        <taxon>Cytophagia</taxon>
        <taxon>Cytophagales</taxon>
        <taxon>Microscillaceae</taxon>
        <taxon>Microscilla</taxon>
    </lineage>
</organism>
<dbReference type="InterPro" id="IPR003593">
    <property type="entry name" value="AAA+_ATPase"/>
</dbReference>
<keyword evidence="2 6" id="KW-0067">ATP-binding</keyword>
<sequence>MEEYYQSIEDFILTQMPHTPQDIYNKVRLHGYIGQHKAVQAISLMACRHIRRLKNVFVDKIPKDELPPKDNYLLVGPTGSGKTYLVDIVFNKILHLPTTVIDITSYSETGYIGQDVVSILTRLVNAADGNYDLAALGVVCLDEFDKLSTSKNSAVFAGQGTTKDVSGFGVQKELLKILEGAEVDVPEELSHSAYAPRDTMSTEFISFVALGAFSGITKTINHHNQQIGFGSKTETAYTDAIAYQLNENDLNKTVYFQEYGIMPELIGRFSRIVPFHPLDKAHLQDILVKNTLKRYEKELALVKSSLKIDDDVLEKIVDQAIEMETGARGLRTSLFGYIEDACFELYSHLEQQNTKIHLFLEKDKIQWEIV</sequence>
<dbReference type="AlphaFoldDB" id="A1ZNM6"/>
<dbReference type="Pfam" id="PF10431">
    <property type="entry name" value="ClpB_D2-small"/>
    <property type="match status" value="1"/>
</dbReference>
<reference evidence="6 7" key="1">
    <citation type="submission" date="2007-01" db="EMBL/GenBank/DDBJ databases">
        <authorList>
            <person name="Haygood M."/>
            <person name="Podell S."/>
            <person name="Anderson C."/>
            <person name="Hopkinson B."/>
            <person name="Roe K."/>
            <person name="Barbeau K."/>
            <person name="Gaasterland T."/>
            <person name="Ferriera S."/>
            <person name="Johnson J."/>
            <person name="Kravitz S."/>
            <person name="Beeson K."/>
            <person name="Sutton G."/>
            <person name="Rogers Y.-H."/>
            <person name="Friedman R."/>
            <person name="Frazier M."/>
            <person name="Venter J.C."/>
        </authorList>
    </citation>
    <scope>NUCLEOTIDE SEQUENCE [LARGE SCALE GENOMIC DNA]</scope>
    <source>
        <strain evidence="6 7">ATCC 23134</strain>
    </source>
</reference>
<dbReference type="GO" id="GO:0051603">
    <property type="term" value="P:proteolysis involved in protein catabolic process"/>
    <property type="evidence" value="ECO:0007669"/>
    <property type="project" value="TreeGrafter"/>
</dbReference>
<keyword evidence="7" id="KW-1185">Reference proteome</keyword>
<accession>A1ZNM6</accession>
<evidence type="ECO:0000256" key="2">
    <source>
        <dbReference type="ARBA" id="ARBA00022840"/>
    </source>
</evidence>
<evidence type="ECO:0000313" key="6">
    <source>
        <dbReference type="EMBL" id="EAY27915.1"/>
    </source>
</evidence>
<dbReference type="SMART" id="SM01086">
    <property type="entry name" value="ClpB_D2-small"/>
    <property type="match status" value="1"/>
</dbReference>
<keyword evidence="6" id="KW-0378">Hydrolase</keyword>
<dbReference type="GO" id="GO:0016887">
    <property type="term" value="F:ATP hydrolysis activity"/>
    <property type="evidence" value="ECO:0007669"/>
    <property type="project" value="InterPro"/>
</dbReference>
<dbReference type="PANTHER" id="PTHR48102">
    <property type="entry name" value="ATP-DEPENDENT CLP PROTEASE ATP-BINDING SUBUNIT CLPX-LIKE, MITOCHONDRIAL-RELATED"/>
    <property type="match status" value="1"/>
</dbReference>
<dbReference type="InterPro" id="IPR050052">
    <property type="entry name" value="ATP-dep_Clp_protease_ClpX"/>
</dbReference>
<name>A1ZNM6_MICM2</name>
<dbReference type="EMBL" id="AAWS01000019">
    <property type="protein sequence ID" value="EAY27915.1"/>
    <property type="molecule type" value="Genomic_DNA"/>
</dbReference>
<comment type="caution">
    <text evidence="6">The sequence shown here is derived from an EMBL/GenBank/DDBJ whole genome shotgun (WGS) entry which is preliminary data.</text>
</comment>
<evidence type="ECO:0000256" key="1">
    <source>
        <dbReference type="ARBA" id="ARBA00022741"/>
    </source>
</evidence>
<evidence type="ECO:0000313" key="7">
    <source>
        <dbReference type="Proteomes" id="UP000004095"/>
    </source>
</evidence>
<keyword evidence="1" id="KW-0547">Nucleotide-binding</keyword>
<dbReference type="OrthoDB" id="9804062at2"/>
<feature type="domain" description="Clp ATPase C-terminal" evidence="5">
    <location>
        <begin position="278"/>
        <end position="367"/>
    </location>
</feature>
<dbReference type="InterPro" id="IPR019489">
    <property type="entry name" value="Clp_ATPase_C"/>
</dbReference>
<keyword evidence="6" id="KW-0645">Protease</keyword>
<proteinExistence type="predicted"/>
<dbReference type="InterPro" id="IPR003959">
    <property type="entry name" value="ATPase_AAA_core"/>
</dbReference>
<gene>
    <name evidence="6" type="ORF">M23134_02572</name>
</gene>
<evidence type="ECO:0000256" key="3">
    <source>
        <dbReference type="ARBA" id="ARBA00023186"/>
    </source>
</evidence>
<dbReference type="SMART" id="SM00382">
    <property type="entry name" value="AAA"/>
    <property type="match status" value="1"/>
</dbReference>